<keyword evidence="2" id="KW-1185">Reference proteome</keyword>
<name>A0A3M0KZP9_HIRRU</name>
<accession>A0A3M0KZP9</accession>
<reference evidence="1 2" key="1">
    <citation type="submission" date="2018-07" db="EMBL/GenBank/DDBJ databases">
        <title>A high quality draft genome assembly of the barn swallow (H. rustica rustica).</title>
        <authorList>
            <person name="Formenti G."/>
            <person name="Chiara M."/>
            <person name="Poveda L."/>
            <person name="Francoijs K.-J."/>
            <person name="Bonisoli-Alquati A."/>
            <person name="Canova L."/>
            <person name="Gianfranceschi L."/>
            <person name="Horner D.S."/>
            <person name="Saino N."/>
        </authorList>
    </citation>
    <scope>NUCLEOTIDE SEQUENCE [LARGE SCALE GENOMIC DNA]</scope>
    <source>
        <strain evidence="1">Chelidonia</strain>
        <tissue evidence="1">Blood</tissue>
    </source>
</reference>
<comment type="caution">
    <text evidence="1">The sequence shown here is derived from an EMBL/GenBank/DDBJ whole genome shotgun (WGS) entry which is preliminary data.</text>
</comment>
<dbReference type="Proteomes" id="UP000269221">
    <property type="component" value="Unassembled WGS sequence"/>
</dbReference>
<protein>
    <submittedName>
        <fullName evidence="1">Uncharacterized protein</fullName>
    </submittedName>
</protein>
<evidence type="ECO:0000313" key="2">
    <source>
        <dbReference type="Proteomes" id="UP000269221"/>
    </source>
</evidence>
<dbReference type="AlphaFoldDB" id="A0A3M0KZP9"/>
<organism evidence="1 2">
    <name type="scientific">Hirundo rustica rustica</name>
    <dbReference type="NCBI Taxonomy" id="333673"/>
    <lineage>
        <taxon>Eukaryota</taxon>
        <taxon>Metazoa</taxon>
        <taxon>Chordata</taxon>
        <taxon>Craniata</taxon>
        <taxon>Vertebrata</taxon>
        <taxon>Euteleostomi</taxon>
        <taxon>Archelosauria</taxon>
        <taxon>Archosauria</taxon>
        <taxon>Dinosauria</taxon>
        <taxon>Saurischia</taxon>
        <taxon>Theropoda</taxon>
        <taxon>Coelurosauria</taxon>
        <taxon>Aves</taxon>
        <taxon>Neognathae</taxon>
        <taxon>Neoaves</taxon>
        <taxon>Telluraves</taxon>
        <taxon>Australaves</taxon>
        <taxon>Passeriformes</taxon>
        <taxon>Sylvioidea</taxon>
        <taxon>Hirundinidae</taxon>
        <taxon>Hirundo</taxon>
    </lineage>
</organism>
<dbReference type="EMBL" id="QRBI01000096">
    <property type="protein sequence ID" value="RMC18789.1"/>
    <property type="molecule type" value="Genomic_DNA"/>
</dbReference>
<sequence>MDGCRNPKDPAQSNALHGLSFLQLLKLEEIFAYGGEYFEQIQKYFSFESQKLVRLPDTWEKKSLDCSQDDRPAKAFRYSALSSSWLEGFVFLPMAFERADGQCNFPSAPNASSCTQTLLGSWV</sequence>
<gene>
    <name evidence="1" type="ORF">DUI87_04685</name>
</gene>
<proteinExistence type="predicted"/>
<evidence type="ECO:0000313" key="1">
    <source>
        <dbReference type="EMBL" id="RMC18789.1"/>
    </source>
</evidence>